<evidence type="ECO:0000313" key="5">
    <source>
        <dbReference type="Proteomes" id="UP001419910"/>
    </source>
</evidence>
<keyword evidence="4" id="KW-0378">Hydrolase</keyword>
<evidence type="ECO:0000259" key="3">
    <source>
        <dbReference type="Pfam" id="PF01557"/>
    </source>
</evidence>
<comment type="caution">
    <text evidence="4">The sequence shown here is derived from an EMBL/GenBank/DDBJ whole genome shotgun (WGS) entry which is preliminary data.</text>
</comment>
<dbReference type="InterPro" id="IPR051121">
    <property type="entry name" value="FAH"/>
</dbReference>
<keyword evidence="2" id="KW-0479">Metal-binding</keyword>
<name>A0ABU9YCU8_9SPHN</name>
<comment type="similarity">
    <text evidence="1">Belongs to the FAH family.</text>
</comment>
<reference evidence="4 5" key="1">
    <citation type="submission" date="2024-05" db="EMBL/GenBank/DDBJ databases">
        <authorList>
            <person name="Liu Q."/>
            <person name="Xin Y.-H."/>
        </authorList>
    </citation>
    <scope>NUCLEOTIDE SEQUENCE [LARGE SCALE GENOMIC DNA]</scope>
    <source>
        <strain evidence="4 5">CGMCC 1.10181</strain>
    </source>
</reference>
<feature type="domain" description="Fumarylacetoacetase-like C-terminal" evidence="3">
    <location>
        <begin position="41"/>
        <end position="243"/>
    </location>
</feature>
<protein>
    <submittedName>
        <fullName evidence="4">Fumarylacetoacetate hydrolase family protein</fullName>
    </submittedName>
</protein>
<dbReference type="InterPro" id="IPR036663">
    <property type="entry name" value="Fumarylacetoacetase_C_sf"/>
</dbReference>
<gene>
    <name evidence="4" type="ORF">ABC974_28740</name>
</gene>
<evidence type="ECO:0000256" key="2">
    <source>
        <dbReference type="ARBA" id="ARBA00022723"/>
    </source>
</evidence>
<dbReference type="SUPFAM" id="SSF56529">
    <property type="entry name" value="FAH"/>
    <property type="match status" value="1"/>
</dbReference>
<dbReference type="RefSeq" id="WP_343891544.1">
    <property type="nucleotide sequence ID" value="NZ_BAAAEH010000046.1"/>
</dbReference>
<sequence>MPALIEAWPELSAEVATWPQSDQSIELAVVRLLAPVPRPGKILGIGLNYVAHARETNLPIPEKQIWFAKATTSVNGPFDPVQLPKVSTMVDYEVELVAVIGRRCRHVSYDEAHKAIFGYCVGNDVSARDWQGRTPQWTLGKSFDTHAPFGPWLTTADEVGNPHRLDLSCKVNGESRQASNTSDMVFNVFDQIAELSQVMTLEPGDVIYTGTPSGVGMALSPPRFLEPGDRVTCEIERLGVIEAVMTPE</sequence>
<dbReference type="InterPro" id="IPR011234">
    <property type="entry name" value="Fumarylacetoacetase-like_C"/>
</dbReference>
<dbReference type="PANTHER" id="PTHR42796:SF4">
    <property type="entry name" value="FUMARYLACETOACETATE HYDROLASE DOMAIN-CONTAINING PROTEIN 2A"/>
    <property type="match status" value="1"/>
</dbReference>
<evidence type="ECO:0000313" key="4">
    <source>
        <dbReference type="EMBL" id="MEN2793635.1"/>
    </source>
</evidence>
<dbReference type="Gene3D" id="3.90.850.10">
    <property type="entry name" value="Fumarylacetoacetase-like, C-terminal domain"/>
    <property type="match status" value="1"/>
</dbReference>
<evidence type="ECO:0000256" key="1">
    <source>
        <dbReference type="ARBA" id="ARBA00010211"/>
    </source>
</evidence>
<dbReference type="Pfam" id="PF01557">
    <property type="entry name" value="FAA_hydrolase"/>
    <property type="match status" value="1"/>
</dbReference>
<accession>A0ABU9YCU8</accession>
<dbReference type="PANTHER" id="PTHR42796">
    <property type="entry name" value="FUMARYLACETOACETATE HYDROLASE DOMAIN-CONTAINING PROTEIN 2A-RELATED"/>
    <property type="match status" value="1"/>
</dbReference>
<organism evidence="4 5">
    <name type="scientific">Sphingomonas oligophenolica</name>
    <dbReference type="NCBI Taxonomy" id="301154"/>
    <lineage>
        <taxon>Bacteria</taxon>
        <taxon>Pseudomonadati</taxon>
        <taxon>Pseudomonadota</taxon>
        <taxon>Alphaproteobacteria</taxon>
        <taxon>Sphingomonadales</taxon>
        <taxon>Sphingomonadaceae</taxon>
        <taxon>Sphingomonas</taxon>
    </lineage>
</organism>
<proteinExistence type="inferred from homology"/>
<keyword evidence="5" id="KW-1185">Reference proteome</keyword>
<dbReference type="GO" id="GO:0016787">
    <property type="term" value="F:hydrolase activity"/>
    <property type="evidence" value="ECO:0007669"/>
    <property type="project" value="UniProtKB-KW"/>
</dbReference>
<dbReference type="EMBL" id="JBDIME010000058">
    <property type="protein sequence ID" value="MEN2793635.1"/>
    <property type="molecule type" value="Genomic_DNA"/>
</dbReference>
<dbReference type="Proteomes" id="UP001419910">
    <property type="component" value="Unassembled WGS sequence"/>
</dbReference>